<dbReference type="PANTHER" id="PTHR30055:SF234">
    <property type="entry name" value="HTH-TYPE TRANSCRIPTIONAL REGULATOR BETI"/>
    <property type="match status" value="1"/>
</dbReference>
<dbReference type="EMBL" id="JAZHOG010000005">
    <property type="protein sequence ID" value="MEJ8567719.1"/>
    <property type="molecule type" value="Genomic_DNA"/>
</dbReference>
<evidence type="ECO:0000256" key="2">
    <source>
        <dbReference type="ARBA" id="ARBA00023125"/>
    </source>
</evidence>
<dbReference type="GO" id="GO:0000976">
    <property type="term" value="F:transcription cis-regulatory region binding"/>
    <property type="evidence" value="ECO:0007669"/>
    <property type="project" value="TreeGrafter"/>
</dbReference>
<evidence type="ECO:0000256" key="1">
    <source>
        <dbReference type="ARBA" id="ARBA00023015"/>
    </source>
</evidence>
<dbReference type="AlphaFoldDB" id="A0AAW9R6L3"/>
<sequence>MSPRVYRKNRRAEHERETHDRILRAAADLHARHGATGTSFAMIARRAGVSPQTVYNHFPSLGELVKGCTGHVQQGAPVVDESVLSDEDDSARRLSALTRAVYRQLHYLAPWLRLGHTEVERVPELAEMFEQQQKALGGLIRQAVVAPREPTDSFVDAALILLSYPAYVQFTASREIEEAADLAASCLVSLLEPLTH</sequence>
<dbReference type="Gene3D" id="1.10.357.10">
    <property type="entry name" value="Tetracycline Repressor, domain 2"/>
    <property type="match status" value="1"/>
</dbReference>
<evidence type="ECO:0000259" key="5">
    <source>
        <dbReference type="PROSITE" id="PS50977"/>
    </source>
</evidence>
<dbReference type="PROSITE" id="PS50977">
    <property type="entry name" value="HTH_TETR_2"/>
    <property type="match status" value="1"/>
</dbReference>
<evidence type="ECO:0000313" key="7">
    <source>
        <dbReference type="Proteomes" id="UP001359886"/>
    </source>
</evidence>
<dbReference type="RefSeq" id="WP_354695044.1">
    <property type="nucleotide sequence ID" value="NZ_JAZHOG010000005.1"/>
</dbReference>
<feature type="DNA-binding region" description="H-T-H motif" evidence="4">
    <location>
        <begin position="39"/>
        <end position="58"/>
    </location>
</feature>
<gene>
    <name evidence="6" type="ORF">V3330_08795</name>
</gene>
<evidence type="ECO:0000256" key="3">
    <source>
        <dbReference type="ARBA" id="ARBA00023163"/>
    </source>
</evidence>
<proteinExistence type="predicted"/>
<organism evidence="6 7">
    <name type="scientific">Elongatibacter sediminis</name>
    <dbReference type="NCBI Taxonomy" id="3119006"/>
    <lineage>
        <taxon>Bacteria</taxon>
        <taxon>Pseudomonadati</taxon>
        <taxon>Pseudomonadota</taxon>
        <taxon>Gammaproteobacteria</taxon>
        <taxon>Chromatiales</taxon>
        <taxon>Wenzhouxiangellaceae</taxon>
        <taxon>Elongatibacter</taxon>
    </lineage>
</organism>
<reference evidence="6 7" key="1">
    <citation type="submission" date="2024-02" db="EMBL/GenBank/DDBJ databases">
        <title>A novel Wenzhouxiangellaceae bacterium, isolated from coastal sediments.</title>
        <authorList>
            <person name="Du Z.-J."/>
            <person name="Ye Y.-Q."/>
            <person name="Zhang X.-Y."/>
        </authorList>
    </citation>
    <scope>NUCLEOTIDE SEQUENCE [LARGE SCALE GENOMIC DNA]</scope>
    <source>
        <strain evidence="6 7">CH-27</strain>
    </source>
</reference>
<dbReference type="InterPro" id="IPR009057">
    <property type="entry name" value="Homeodomain-like_sf"/>
</dbReference>
<accession>A0AAW9R6L3</accession>
<dbReference type="Proteomes" id="UP001359886">
    <property type="component" value="Unassembled WGS sequence"/>
</dbReference>
<evidence type="ECO:0000256" key="4">
    <source>
        <dbReference type="PROSITE-ProRule" id="PRU00335"/>
    </source>
</evidence>
<dbReference type="GO" id="GO:0003700">
    <property type="term" value="F:DNA-binding transcription factor activity"/>
    <property type="evidence" value="ECO:0007669"/>
    <property type="project" value="TreeGrafter"/>
</dbReference>
<protein>
    <submittedName>
        <fullName evidence="6">TetR/AcrR family transcriptional regulator</fullName>
    </submittedName>
</protein>
<dbReference type="PRINTS" id="PR00455">
    <property type="entry name" value="HTHTETR"/>
</dbReference>
<dbReference type="InterPro" id="IPR001647">
    <property type="entry name" value="HTH_TetR"/>
</dbReference>
<dbReference type="InterPro" id="IPR050109">
    <property type="entry name" value="HTH-type_TetR-like_transc_reg"/>
</dbReference>
<name>A0AAW9R6L3_9GAMM</name>
<keyword evidence="1" id="KW-0805">Transcription regulation</keyword>
<dbReference type="Pfam" id="PF00440">
    <property type="entry name" value="TetR_N"/>
    <property type="match status" value="1"/>
</dbReference>
<comment type="caution">
    <text evidence="6">The sequence shown here is derived from an EMBL/GenBank/DDBJ whole genome shotgun (WGS) entry which is preliminary data.</text>
</comment>
<dbReference type="PANTHER" id="PTHR30055">
    <property type="entry name" value="HTH-TYPE TRANSCRIPTIONAL REGULATOR RUTR"/>
    <property type="match status" value="1"/>
</dbReference>
<dbReference type="SUPFAM" id="SSF46689">
    <property type="entry name" value="Homeodomain-like"/>
    <property type="match status" value="1"/>
</dbReference>
<keyword evidence="3" id="KW-0804">Transcription</keyword>
<keyword evidence="7" id="KW-1185">Reference proteome</keyword>
<evidence type="ECO:0000313" key="6">
    <source>
        <dbReference type="EMBL" id="MEJ8567719.1"/>
    </source>
</evidence>
<keyword evidence="2 4" id="KW-0238">DNA-binding</keyword>
<feature type="domain" description="HTH tetR-type" evidence="5">
    <location>
        <begin position="16"/>
        <end position="76"/>
    </location>
</feature>